<evidence type="ECO:0000256" key="4">
    <source>
        <dbReference type="ARBA" id="ARBA00022692"/>
    </source>
</evidence>
<dbReference type="PANTHER" id="PTHR48022">
    <property type="entry name" value="PLASTIDIC GLUCOSE TRANSPORTER 4"/>
    <property type="match status" value="1"/>
</dbReference>
<evidence type="ECO:0000256" key="1">
    <source>
        <dbReference type="ARBA" id="ARBA00004141"/>
    </source>
</evidence>
<feature type="transmembrane region" description="Helical" evidence="7">
    <location>
        <begin position="334"/>
        <end position="358"/>
    </location>
</feature>
<feature type="transmembrane region" description="Helical" evidence="7">
    <location>
        <begin position="434"/>
        <end position="453"/>
    </location>
</feature>
<dbReference type="InterPro" id="IPR005829">
    <property type="entry name" value="Sugar_transporter_CS"/>
</dbReference>
<dbReference type="FunFam" id="1.20.1250.20:FF:000134">
    <property type="entry name" value="MFS sugar transporter protein"/>
    <property type="match status" value="1"/>
</dbReference>
<proteinExistence type="inferred from homology"/>
<dbReference type="EMBL" id="KN846981">
    <property type="protein sequence ID" value="KIW98244.1"/>
    <property type="molecule type" value="Genomic_DNA"/>
</dbReference>
<dbReference type="GO" id="GO:0005351">
    <property type="term" value="F:carbohydrate:proton symporter activity"/>
    <property type="evidence" value="ECO:0007669"/>
    <property type="project" value="TreeGrafter"/>
</dbReference>
<protein>
    <recommendedName>
        <fullName evidence="8">Major facilitator superfamily (MFS) profile domain-containing protein</fullName>
    </recommendedName>
</protein>
<dbReference type="InterPro" id="IPR020846">
    <property type="entry name" value="MFS_dom"/>
</dbReference>
<organism evidence="9 10">
    <name type="scientific">Cladophialophora bantiana (strain ATCC 10958 / CBS 173.52 / CDC B-1940 / NIH 8579)</name>
    <name type="common">Xylohypha bantiana</name>
    <dbReference type="NCBI Taxonomy" id="1442370"/>
    <lineage>
        <taxon>Eukaryota</taxon>
        <taxon>Fungi</taxon>
        <taxon>Dikarya</taxon>
        <taxon>Ascomycota</taxon>
        <taxon>Pezizomycotina</taxon>
        <taxon>Eurotiomycetes</taxon>
        <taxon>Chaetothyriomycetidae</taxon>
        <taxon>Chaetothyriales</taxon>
        <taxon>Herpotrichiellaceae</taxon>
        <taxon>Cladophialophora</taxon>
    </lineage>
</organism>
<dbReference type="HOGENOM" id="CLU_001265_30_13_1"/>
<accession>A0A0D2IN71</accession>
<dbReference type="GO" id="GO:0016020">
    <property type="term" value="C:membrane"/>
    <property type="evidence" value="ECO:0007669"/>
    <property type="project" value="UniProtKB-SubCell"/>
</dbReference>
<keyword evidence="6 7" id="KW-0472">Membrane</keyword>
<feature type="transmembrane region" description="Helical" evidence="7">
    <location>
        <begin position="370"/>
        <end position="392"/>
    </location>
</feature>
<feature type="transmembrane region" description="Helical" evidence="7">
    <location>
        <begin position="181"/>
        <end position="202"/>
    </location>
</feature>
<keyword evidence="4 7" id="KW-0812">Transmembrane</keyword>
<dbReference type="PROSITE" id="PS00216">
    <property type="entry name" value="SUGAR_TRANSPORT_1"/>
    <property type="match status" value="1"/>
</dbReference>
<dbReference type="Gene3D" id="1.20.1250.20">
    <property type="entry name" value="MFS general substrate transporter like domains"/>
    <property type="match status" value="1"/>
</dbReference>
<dbReference type="PANTHER" id="PTHR48022:SF11">
    <property type="entry name" value="MONOSACCHARIDE TRANSPORTER (HXT8), PUTATIVE (AFU_ORTHOLOGUE AFUA_2G08120)-RELATED"/>
    <property type="match status" value="1"/>
</dbReference>
<dbReference type="Proteomes" id="UP000053789">
    <property type="component" value="Unassembled WGS sequence"/>
</dbReference>
<evidence type="ECO:0000259" key="8">
    <source>
        <dbReference type="PROSITE" id="PS50850"/>
    </source>
</evidence>
<dbReference type="AlphaFoldDB" id="A0A0D2IN71"/>
<comment type="subcellular location">
    <subcellularLocation>
        <location evidence="1">Membrane</location>
        <topology evidence="1">Multi-pass membrane protein</topology>
    </subcellularLocation>
</comment>
<keyword evidence="10" id="KW-1185">Reference proteome</keyword>
<feature type="domain" description="Major facilitator superfamily (MFS) profile" evidence="8">
    <location>
        <begin position="19"/>
        <end position="457"/>
    </location>
</feature>
<evidence type="ECO:0000256" key="5">
    <source>
        <dbReference type="ARBA" id="ARBA00022989"/>
    </source>
</evidence>
<keyword evidence="3" id="KW-0813">Transport</keyword>
<evidence type="ECO:0000313" key="10">
    <source>
        <dbReference type="Proteomes" id="UP000053789"/>
    </source>
</evidence>
<dbReference type="InterPro" id="IPR050360">
    <property type="entry name" value="MFS_Sugar_Transporters"/>
</dbReference>
<feature type="transmembrane region" description="Helical" evidence="7">
    <location>
        <begin position="115"/>
        <end position="138"/>
    </location>
</feature>
<keyword evidence="5 7" id="KW-1133">Transmembrane helix</keyword>
<dbReference type="GeneID" id="27694756"/>
<name>A0A0D2IN71_CLAB1</name>
<evidence type="ECO:0000313" key="9">
    <source>
        <dbReference type="EMBL" id="KIW98244.1"/>
    </source>
</evidence>
<feature type="transmembrane region" description="Helical" evidence="7">
    <location>
        <begin position="91"/>
        <end position="109"/>
    </location>
</feature>
<gene>
    <name evidence="9" type="ORF">Z519_01828</name>
</gene>
<feature type="transmembrane region" description="Helical" evidence="7">
    <location>
        <begin position="404"/>
        <end position="422"/>
    </location>
</feature>
<evidence type="ECO:0000256" key="6">
    <source>
        <dbReference type="ARBA" id="ARBA00023136"/>
    </source>
</evidence>
<dbReference type="SUPFAM" id="SSF103473">
    <property type="entry name" value="MFS general substrate transporter"/>
    <property type="match status" value="1"/>
</dbReference>
<feature type="transmembrane region" description="Helical" evidence="7">
    <location>
        <begin position="16"/>
        <end position="41"/>
    </location>
</feature>
<dbReference type="PROSITE" id="PS50850">
    <property type="entry name" value="MFS"/>
    <property type="match status" value="1"/>
</dbReference>
<dbReference type="RefSeq" id="XP_016624913.1">
    <property type="nucleotide sequence ID" value="XM_016759585.1"/>
</dbReference>
<dbReference type="OrthoDB" id="6612291at2759"/>
<evidence type="ECO:0000256" key="3">
    <source>
        <dbReference type="ARBA" id="ARBA00022448"/>
    </source>
</evidence>
<evidence type="ECO:0000256" key="2">
    <source>
        <dbReference type="ARBA" id="ARBA00010992"/>
    </source>
</evidence>
<feature type="transmembrane region" description="Helical" evidence="7">
    <location>
        <begin position="61"/>
        <end position="84"/>
    </location>
</feature>
<dbReference type="InterPro" id="IPR005828">
    <property type="entry name" value="MFS_sugar_transport-like"/>
</dbReference>
<dbReference type="Pfam" id="PF00083">
    <property type="entry name" value="Sugar_tr"/>
    <property type="match status" value="1"/>
</dbReference>
<evidence type="ECO:0000256" key="7">
    <source>
        <dbReference type="SAM" id="Phobius"/>
    </source>
</evidence>
<dbReference type="VEuPathDB" id="FungiDB:Z519_01828"/>
<comment type="similarity">
    <text evidence="2">Belongs to the major facilitator superfamily. Sugar transporter (TC 2.A.1.1) family.</text>
</comment>
<feature type="transmembrane region" description="Helical" evidence="7">
    <location>
        <begin position="159"/>
        <end position="175"/>
    </location>
</feature>
<reference evidence="9" key="1">
    <citation type="submission" date="2015-01" db="EMBL/GenBank/DDBJ databases">
        <title>The Genome Sequence of Cladophialophora bantiana CBS 173.52.</title>
        <authorList>
            <consortium name="The Broad Institute Genomics Platform"/>
            <person name="Cuomo C."/>
            <person name="de Hoog S."/>
            <person name="Gorbushina A."/>
            <person name="Stielow B."/>
            <person name="Teixiera M."/>
            <person name="Abouelleil A."/>
            <person name="Chapman S.B."/>
            <person name="Priest M."/>
            <person name="Young S.K."/>
            <person name="Wortman J."/>
            <person name="Nusbaum C."/>
            <person name="Birren B."/>
        </authorList>
    </citation>
    <scope>NUCLEOTIDE SEQUENCE [LARGE SCALE GENOMIC DNA]</scope>
    <source>
        <strain evidence="9">CBS 173.52</strain>
    </source>
</reference>
<sequence length="507" mass="55856">METLEERPQRHYKTSAILYASGVSFGAASYGFASSIISTTIGQPTFLESMKLERASNASEILGASNALFFVGGIIGSVLVSVIADRYGRRPAIAIGATMILFSSALAAASQHIAMFIIFRFINGIGGYMALTTVPLWITESVPPKDRGILSDINPIFNNIGYNAASWVGVGFFFYKGSNAWRGPLAIGCLFPILCLVSLWFVPESPRYLLSKDRAEEAWKIVRSLHTRNGDESFARREFQQMQSQIAFDRALNVGWLGMLRRPSYRKRALMAFFLVFILVSSGILVVGNYGTIIYSQLGYGTEAQLFLQAGFLGTAFVSNILAVLVVDRMPRPTLICLGLVGCMASLTCEAALVATYVNSENKSGLSACVAMLYLYVFCYGLLLDGVTWWYASEIFPTHLRAHGMSIAMGTYALVNIIWLQAAPTAFENIGWKYYLFFIVITTIGAVIIWSTFPDTLNLSLEEVARLFGDDDLVEAYELHSGTAEENKKHELIAKVQGISLHKRCTN</sequence>
<dbReference type="InterPro" id="IPR036259">
    <property type="entry name" value="MFS_trans_sf"/>
</dbReference>
<feature type="transmembrane region" description="Helical" evidence="7">
    <location>
        <begin position="269"/>
        <end position="294"/>
    </location>
</feature>
<feature type="transmembrane region" description="Helical" evidence="7">
    <location>
        <begin position="306"/>
        <end position="327"/>
    </location>
</feature>